<comment type="subcellular location">
    <subcellularLocation>
        <location evidence="1 7">Cell membrane</location>
        <topology evidence="1 7">Multi-pass membrane protein</topology>
    </subcellularLocation>
</comment>
<protein>
    <recommendedName>
        <fullName evidence="7">UPF0056 membrane protein</fullName>
    </recommendedName>
</protein>
<evidence type="ECO:0000256" key="3">
    <source>
        <dbReference type="ARBA" id="ARBA00022475"/>
    </source>
</evidence>
<comment type="similarity">
    <text evidence="2 7">Belongs to the UPF0056 (MarC) family.</text>
</comment>
<keyword evidence="3" id="KW-1003">Cell membrane</keyword>
<dbReference type="Proteomes" id="UP001594288">
    <property type="component" value="Unassembled WGS sequence"/>
</dbReference>
<comment type="caution">
    <text evidence="7">Lacks conserved residue(s) required for the propagation of feature annotation.</text>
</comment>
<organism evidence="8 9">
    <name type="scientific">Eiseniibacteriota bacterium</name>
    <dbReference type="NCBI Taxonomy" id="2212470"/>
    <lineage>
        <taxon>Bacteria</taxon>
        <taxon>Candidatus Eiseniibacteriota</taxon>
    </lineage>
</organism>
<dbReference type="EMBL" id="JBHPEI010000052">
    <property type="protein sequence ID" value="MFC1800001.1"/>
    <property type="molecule type" value="Genomic_DNA"/>
</dbReference>
<feature type="transmembrane region" description="Helical" evidence="7">
    <location>
        <begin position="132"/>
        <end position="155"/>
    </location>
</feature>
<dbReference type="InterPro" id="IPR002771">
    <property type="entry name" value="Multi_antbiot-R_MarC"/>
</dbReference>
<accession>A0ABV6YPL0</accession>
<feature type="transmembrane region" description="Helical" evidence="7">
    <location>
        <begin position="99"/>
        <end position="120"/>
    </location>
</feature>
<evidence type="ECO:0000256" key="4">
    <source>
        <dbReference type="ARBA" id="ARBA00022692"/>
    </source>
</evidence>
<feature type="transmembrane region" description="Helical" evidence="7">
    <location>
        <begin position="167"/>
        <end position="188"/>
    </location>
</feature>
<evidence type="ECO:0000256" key="7">
    <source>
        <dbReference type="RuleBase" id="RU362048"/>
    </source>
</evidence>
<proteinExistence type="inferred from homology"/>
<reference evidence="8 9" key="1">
    <citation type="submission" date="2024-09" db="EMBL/GenBank/DDBJ databases">
        <authorList>
            <person name="D'Angelo T."/>
        </authorList>
    </citation>
    <scope>NUCLEOTIDE SEQUENCE [LARGE SCALE GENOMIC DNA]</scope>
    <source>
        <strain evidence="8">SAG AM-311-F02</strain>
    </source>
</reference>
<keyword evidence="5 7" id="KW-1133">Transmembrane helix</keyword>
<evidence type="ECO:0000256" key="2">
    <source>
        <dbReference type="ARBA" id="ARBA00009784"/>
    </source>
</evidence>
<dbReference type="PANTHER" id="PTHR33508">
    <property type="entry name" value="UPF0056 MEMBRANE PROTEIN YHCE"/>
    <property type="match status" value="1"/>
</dbReference>
<keyword evidence="4 7" id="KW-0812">Transmembrane</keyword>
<dbReference type="NCBIfam" id="TIGR00427">
    <property type="entry name" value="NAAT family transporter"/>
    <property type="match status" value="1"/>
</dbReference>
<feature type="transmembrane region" description="Helical" evidence="7">
    <location>
        <begin position="68"/>
        <end position="87"/>
    </location>
</feature>
<sequence>MAVTLFLIMDPFGNIPVFMPILNEVPANRRRRVLVRELLIALVVIVGAILCGRYVMEFLGLRQESVSMAGGIILFIIGLRMVFPTRNLQRDPGMDGEPLIVPLAVPLIAGPSLLAVLLLFATAEQGRLMNLLLAASSAWLATFVVLLGSTFLLRFLTKRGLVAVERLMGMVLVALAVQLFLEGIRNAFA</sequence>
<evidence type="ECO:0000313" key="9">
    <source>
        <dbReference type="Proteomes" id="UP001594288"/>
    </source>
</evidence>
<gene>
    <name evidence="8" type="ORF">ACFL2Z_03715</name>
</gene>
<evidence type="ECO:0000256" key="1">
    <source>
        <dbReference type="ARBA" id="ARBA00004651"/>
    </source>
</evidence>
<evidence type="ECO:0000256" key="5">
    <source>
        <dbReference type="ARBA" id="ARBA00022989"/>
    </source>
</evidence>
<evidence type="ECO:0000256" key="6">
    <source>
        <dbReference type="ARBA" id="ARBA00023136"/>
    </source>
</evidence>
<keyword evidence="6 7" id="KW-0472">Membrane</keyword>
<name>A0ABV6YPL0_UNCEI</name>
<dbReference type="Pfam" id="PF01914">
    <property type="entry name" value="MarC"/>
    <property type="match status" value="1"/>
</dbReference>
<feature type="transmembrane region" description="Helical" evidence="7">
    <location>
        <begin position="38"/>
        <end position="56"/>
    </location>
</feature>
<dbReference type="PANTHER" id="PTHR33508:SF10">
    <property type="entry name" value="UPF0056 INNER MEMBRANE PROTEIN YHGN"/>
    <property type="match status" value="1"/>
</dbReference>
<evidence type="ECO:0000313" key="8">
    <source>
        <dbReference type="EMBL" id="MFC1800001.1"/>
    </source>
</evidence>
<comment type="caution">
    <text evidence="8">The sequence shown here is derived from an EMBL/GenBank/DDBJ whole genome shotgun (WGS) entry which is preliminary data.</text>
</comment>
<keyword evidence="9" id="KW-1185">Reference proteome</keyword>